<dbReference type="AlphaFoldDB" id="A0AAV3PUX1"/>
<accession>A0AAV3PUX1</accession>
<proteinExistence type="predicted"/>
<name>A0AAV3PUX1_LITER</name>
<reference evidence="2 3" key="1">
    <citation type="submission" date="2024-01" db="EMBL/GenBank/DDBJ databases">
        <title>The complete chloroplast genome sequence of Lithospermum erythrorhizon: insights into the phylogenetic relationship among Boraginaceae species and the maternal lineages of purple gromwells.</title>
        <authorList>
            <person name="Okada T."/>
            <person name="Watanabe K."/>
        </authorList>
    </citation>
    <scope>NUCLEOTIDE SEQUENCE [LARGE SCALE GENOMIC DNA]</scope>
</reference>
<protein>
    <submittedName>
        <fullName evidence="2">Uncharacterized protein</fullName>
    </submittedName>
</protein>
<evidence type="ECO:0000313" key="3">
    <source>
        <dbReference type="Proteomes" id="UP001454036"/>
    </source>
</evidence>
<keyword evidence="3" id="KW-1185">Reference proteome</keyword>
<dbReference type="EMBL" id="BAABME010002305">
    <property type="protein sequence ID" value="GAA0154038.1"/>
    <property type="molecule type" value="Genomic_DNA"/>
</dbReference>
<evidence type="ECO:0000313" key="2">
    <source>
        <dbReference type="EMBL" id="GAA0154038.1"/>
    </source>
</evidence>
<comment type="caution">
    <text evidence="2">The sequence shown here is derived from an EMBL/GenBank/DDBJ whole genome shotgun (WGS) entry which is preliminary data.</text>
</comment>
<organism evidence="2 3">
    <name type="scientific">Lithospermum erythrorhizon</name>
    <name type="common">Purple gromwell</name>
    <name type="synonym">Lithospermum officinale var. erythrorhizon</name>
    <dbReference type="NCBI Taxonomy" id="34254"/>
    <lineage>
        <taxon>Eukaryota</taxon>
        <taxon>Viridiplantae</taxon>
        <taxon>Streptophyta</taxon>
        <taxon>Embryophyta</taxon>
        <taxon>Tracheophyta</taxon>
        <taxon>Spermatophyta</taxon>
        <taxon>Magnoliopsida</taxon>
        <taxon>eudicotyledons</taxon>
        <taxon>Gunneridae</taxon>
        <taxon>Pentapetalae</taxon>
        <taxon>asterids</taxon>
        <taxon>lamiids</taxon>
        <taxon>Boraginales</taxon>
        <taxon>Boraginaceae</taxon>
        <taxon>Boraginoideae</taxon>
        <taxon>Lithospermeae</taxon>
        <taxon>Lithospermum</taxon>
    </lineage>
</organism>
<sequence>MYAKCGPRKYKFDLDDFEQHLELPHEGFSDYLLQHDFPSDIPVNSPTELNLLLNHNRKVASSSGRADAAWQGYLTGDERFTLSVIRKLFLRTSNSQSELTALESVVLYKMIHHQKINLTYLIINQIQNALTANNIDNYPHGQIVTFIVLHWRTHALTTPIDDARIKIIRESTLRRQGFSQDNGRLVWYNKEERPARKCQRGARCSKDRDESASEGEDVAARPRRSIHDQLNALEEGQVRLHRDFEELRDSVHRHHMEQQSWYSGIVRFLTCWGKKHGATDEDLAHLKIPSTSGPSSPP</sequence>
<gene>
    <name evidence="2" type="ORF">LIER_12133</name>
</gene>
<feature type="region of interest" description="Disordered" evidence="1">
    <location>
        <begin position="199"/>
        <end position="224"/>
    </location>
</feature>
<dbReference type="Proteomes" id="UP001454036">
    <property type="component" value="Unassembled WGS sequence"/>
</dbReference>
<evidence type="ECO:0000256" key="1">
    <source>
        <dbReference type="SAM" id="MobiDB-lite"/>
    </source>
</evidence>